<dbReference type="InterPro" id="IPR039870">
    <property type="entry name" value="Coa4-like"/>
</dbReference>
<protein>
    <submittedName>
        <fullName evidence="1">Coiled-coil-helix-coiled-coil-helix domain-containing</fullName>
    </submittedName>
</protein>
<dbReference type="PROSITE" id="PS51808">
    <property type="entry name" value="CHCH"/>
    <property type="match status" value="1"/>
</dbReference>
<dbReference type="PANTHER" id="PTHR13639">
    <property type="entry name" value="CYTOCHROME C OXIDASE ASSEMBLY FACTOR 4 HOMOLOG, MITOCHONDRIAL"/>
    <property type="match status" value="1"/>
</dbReference>
<gene>
    <name evidence="1" type="primary">COA4</name>
    <name evidence="1" type="ORF">FIM1_3776</name>
</gene>
<proteinExistence type="predicted"/>
<reference evidence="1 2" key="1">
    <citation type="submission" date="2016-03" db="EMBL/GenBank/DDBJ databases">
        <title>How can Kluyveromyces marxianus grow so fast - potential evolutionary course in Saccharomyces Complex revealed by comparative genomics.</title>
        <authorList>
            <person name="Mo W."/>
            <person name="Lu W."/>
            <person name="Yang X."/>
            <person name="Qi J."/>
            <person name="Lv H."/>
        </authorList>
    </citation>
    <scope>NUCLEOTIDE SEQUENCE [LARGE SCALE GENOMIC DNA]</scope>
    <source>
        <strain evidence="1 2">FIM1</strain>
    </source>
</reference>
<dbReference type="Proteomes" id="UP000422736">
    <property type="component" value="Chromosome 6"/>
</dbReference>
<evidence type="ECO:0000313" key="1">
    <source>
        <dbReference type="EMBL" id="QGN17047.1"/>
    </source>
</evidence>
<evidence type="ECO:0000313" key="2">
    <source>
        <dbReference type="Proteomes" id="UP000422736"/>
    </source>
</evidence>
<keyword evidence="2" id="KW-1185">Reference proteome</keyword>
<reference evidence="1 2" key="2">
    <citation type="submission" date="2019-11" db="EMBL/GenBank/DDBJ databases">
        <authorList>
            <person name="Lu H."/>
        </authorList>
    </citation>
    <scope>NUCLEOTIDE SEQUENCE [LARGE SCALE GENOMIC DNA]</scope>
    <source>
        <strain evidence="1 2">FIM1</strain>
    </source>
</reference>
<name>A0ABX6F0Z9_KLUMA</name>
<dbReference type="EMBL" id="CP015059">
    <property type="protein sequence ID" value="QGN17047.1"/>
    <property type="molecule type" value="Genomic_DNA"/>
</dbReference>
<organism evidence="1 2">
    <name type="scientific">Kluyveromyces marxianus</name>
    <name type="common">Yeast</name>
    <name type="synonym">Candida kefyr</name>
    <dbReference type="NCBI Taxonomy" id="4911"/>
    <lineage>
        <taxon>Eukaryota</taxon>
        <taxon>Fungi</taxon>
        <taxon>Dikarya</taxon>
        <taxon>Ascomycota</taxon>
        <taxon>Saccharomycotina</taxon>
        <taxon>Saccharomycetes</taxon>
        <taxon>Saccharomycetales</taxon>
        <taxon>Saccharomycetaceae</taxon>
        <taxon>Kluyveromyces</taxon>
    </lineage>
</organism>
<dbReference type="PANTHER" id="PTHR13639:SF2">
    <property type="entry name" value="CYTOCHROME C OXIDASE ASSEMBLY FACTOR 4 HOMOLOG, MITOCHONDRIAL"/>
    <property type="match status" value="1"/>
</dbReference>
<accession>A0ABX6F0Z9</accession>
<sequence>MAEEQSKYYKQALEEYQEMDQEDPDAWDKRITNTGCYVENLALQLCHAETNDWRQCLGEMKLFKECWQSKGNDHRVGTVNAPQQQP</sequence>